<gene>
    <name evidence="2" type="ORF">TorRG33x02_249410</name>
</gene>
<dbReference type="AlphaFoldDB" id="A0A2P5DJJ9"/>
<keyword evidence="3" id="KW-1185">Reference proteome</keyword>
<comment type="caution">
    <text evidence="2">The sequence shown here is derived from an EMBL/GenBank/DDBJ whole genome shotgun (WGS) entry which is preliminary data.</text>
</comment>
<keyword evidence="1" id="KW-1133">Transmembrane helix</keyword>
<proteinExistence type="predicted"/>
<protein>
    <submittedName>
        <fullName evidence="2">Uncharacterized protein</fullName>
    </submittedName>
</protein>
<evidence type="ECO:0000256" key="1">
    <source>
        <dbReference type="SAM" id="Phobius"/>
    </source>
</evidence>
<dbReference type="EMBL" id="JXTC01000266">
    <property type="protein sequence ID" value="PON73458.1"/>
    <property type="molecule type" value="Genomic_DNA"/>
</dbReference>
<evidence type="ECO:0000313" key="3">
    <source>
        <dbReference type="Proteomes" id="UP000237000"/>
    </source>
</evidence>
<feature type="transmembrane region" description="Helical" evidence="1">
    <location>
        <begin position="15"/>
        <end position="34"/>
    </location>
</feature>
<evidence type="ECO:0000313" key="2">
    <source>
        <dbReference type="EMBL" id="PON73458.1"/>
    </source>
</evidence>
<reference evidence="3" key="1">
    <citation type="submission" date="2016-06" db="EMBL/GenBank/DDBJ databases">
        <title>Parallel loss of symbiosis genes in relatives of nitrogen-fixing non-legume Parasponia.</title>
        <authorList>
            <person name="Van Velzen R."/>
            <person name="Holmer R."/>
            <person name="Bu F."/>
            <person name="Rutten L."/>
            <person name="Van Zeijl A."/>
            <person name="Liu W."/>
            <person name="Santuari L."/>
            <person name="Cao Q."/>
            <person name="Sharma T."/>
            <person name="Shen D."/>
            <person name="Roswanjaya Y."/>
            <person name="Wardhani T."/>
            <person name="Kalhor M.S."/>
            <person name="Jansen J."/>
            <person name="Van den Hoogen J."/>
            <person name="Gungor B."/>
            <person name="Hartog M."/>
            <person name="Hontelez J."/>
            <person name="Verver J."/>
            <person name="Yang W.-C."/>
            <person name="Schijlen E."/>
            <person name="Repin R."/>
            <person name="Schilthuizen M."/>
            <person name="Schranz E."/>
            <person name="Heidstra R."/>
            <person name="Miyata K."/>
            <person name="Fedorova E."/>
            <person name="Kohlen W."/>
            <person name="Bisseling T."/>
            <person name="Smit S."/>
            <person name="Geurts R."/>
        </authorList>
    </citation>
    <scope>NUCLEOTIDE SEQUENCE [LARGE SCALE GENOMIC DNA]</scope>
    <source>
        <strain evidence="3">cv. RG33-2</strain>
    </source>
</reference>
<name>A0A2P5DJJ9_TREOI</name>
<sequence length="64" mass="7694">MGHLVSVGSLKNCELSPVAFSLLFFIIWHFRFRWIEIFPMLRARPRRWMGCGFELLSRLMYSNE</sequence>
<keyword evidence="1" id="KW-0472">Membrane</keyword>
<keyword evidence="1" id="KW-0812">Transmembrane</keyword>
<dbReference type="InParanoid" id="A0A2P5DJJ9"/>
<dbReference type="Proteomes" id="UP000237000">
    <property type="component" value="Unassembled WGS sequence"/>
</dbReference>
<organism evidence="2 3">
    <name type="scientific">Trema orientale</name>
    <name type="common">Charcoal tree</name>
    <name type="synonym">Celtis orientalis</name>
    <dbReference type="NCBI Taxonomy" id="63057"/>
    <lineage>
        <taxon>Eukaryota</taxon>
        <taxon>Viridiplantae</taxon>
        <taxon>Streptophyta</taxon>
        <taxon>Embryophyta</taxon>
        <taxon>Tracheophyta</taxon>
        <taxon>Spermatophyta</taxon>
        <taxon>Magnoliopsida</taxon>
        <taxon>eudicotyledons</taxon>
        <taxon>Gunneridae</taxon>
        <taxon>Pentapetalae</taxon>
        <taxon>rosids</taxon>
        <taxon>fabids</taxon>
        <taxon>Rosales</taxon>
        <taxon>Cannabaceae</taxon>
        <taxon>Trema</taxon>
    </lineage>
</organism>
<accession>A0A2P5DJJ9</accession>